<reference evidence="8 9" key="1">
    <citation type="journal article" date="2009" name="Science">
        <title>Genome sequence, comparative analysis, and population genetics of the domestic horse.</title>
        <authorList>
            <consortium name="Broad Institute Genome Sequencing Platform"/>
            <consortium name="Broad Institute Whole Genome Assembly Team"/>
            <person name="Wade C.M."/>
            <person name="Giulotto E."/>
            <person name="Sigurdsson S."/>
            <person name="Zoli M."/>
            <person name="Gnerre S."/>
            <person name="Imsland F."/>
            <person name="Lear T.L."/>
            <person name="Adelson D.L."/>
            <person name="Bailey E."/>
            <person name="Bellone R.R."/>
            <person name="Bloecker H."/>
            <person name="Distl O."/>
            <person name="Edgar R.C."/>
            <person name="Garber M."/>
            <person name="Leeb T."/>
            <person name="Mauceli E."/>
            <person name="MacLeod J.N."/>
            <person name="Penedo M.C.T."/>
            <person name="Raison J.M."/>
            <person name="Sharpe T."/>
            <person name="Vogel J."/>
            <person name="Andersson L."/>
            <person name="Antczak D.F."/>
            <person name="Biagi T."/>
            <person name="Binns M.M."/>
            <person name="Chowdhary B.P."/>
            <person name="Coleman S.J."/>
            <person name="Della Valle G."/>
            <person name="Fryc S."/>
            <person name="Guerin G."/>
            <person name="Hasegawa T."/>
            <person name="Hill E.W."/>
            <person name="Jurka J."/>
            <person name="Kiialainen A."/>
            <person name="Lindgren G."/>
            <person name="Liu J."/>
            <person name="Magnani E."/>
            <person name="Mickelson J.R."/>
            <person name="Murray J."/>
            <person name="Nergadze S.G."/>
            <person name="Onofrio R."/>
            <person name="Pedroni S."/>
            <person name="Piras M.F."/>
            <person name="Raudsepp T."/>
            <person name="Rocchi M."/>
            <person name="Roeed K.H."/>
            <person name="Ryder O.A."/>
            <person name="Searle S."/>
            <person name="Skow L."/>
            <person name="Swinburne J.E."/>
            <person name="Syvaenen A.C."/>
            <person name="Tozaki T."/>
            <person name="Valberg S.J."/>
            <person name="Vaudin M."/>
            <person name="White J.R."/>
            <person name="Zody M.C."/>
            <person name="Lander E.S."/>
            <person name="Lindblad-Toh K."/>
        </authorList>
    </citation>
    <scope>NUCLEOTIDE SEQUENCE [LARGE SCALE GENOMIC DNA]</scope>
    <source>
        <strain evidence="8 9">Thoroughbred</strain>
    </source>
</reference>
<dbReference type="Proteomes" id="UP000002281">
    <property type="component" value="Chromosome 10"/>
</dbReference>
<dbReference type="FunFam" id="2.60.40.10:FF:000340">
    <property type="entry name" value="Carcinoembryonic antigen-related cell adhesion molecule 1"/>
    <property type="match status" value="1"/>
</dbReference>
<dbReference type="InterPro" id="IPR007110">
    <property type="entry name" value="Ig-like_dom"/>
</dbReference>
<name>A0A9L0TLS4_HORSE</name>
<evidence type="ECO:0000256" key="1">
    <source>
        <dbReference type="ARBA" id="ARBA00022729"/>
    </source>
</evidence>
<feature type="signal peptide" evidence="6">
    <location>
        <begin position="1"/>
        <end position="34"/>
    </location>
</feature>
<dbReference type="PROSITE" id="PS50835">
    <property type="entry name" value="IG_LIKE"/>
    <property type="match status" value="1"/>
</dbReference>
<dbReference type="Pfam" id="PF13927">
    <property type="entry name" value="Ig_3"/>
    <property type="match status" value="1"/>
</dbReference>
<reference evidence="8" key="3">
    <citation type="submission" date="2025-09" db="UniProtKB">
        <authorList>
            <consortium name="Ensembl"/>
        </authorList>
    </citation>
    <scope>IDENTIFICATION</scope>
    <source>
        <strain evidence="8">Thoroughbred</strain>
    </source>
</reference>
<protein>
    <recommendedName>
        <fullName evidence="7">Ig-like domain-containing protein</fullName>
    </recommendedName>
</protein>
<accession>A0A9L0TLS4</accession>
<dbReference type="FunFam" id="2.60.40.10:FF:000244">
    <property type="entry name" value="carcinoembryonic antigen-related cell adhesion molecule 16"/>
    <property type="match status" value="1"/>
</dbReference>
<dbReference type="InterPro" id="IPR003598">
    <property type="entry name" value="Ig_sub2"/>
</dbReference>
<comment type="similarity">
    <text evidence="4">Belongs to the immunoglobulin superfamily. CEA family.</text>
</comment>
<feature type="chain" id="PRO_5040127535" description="Ig-like domain-containing protein" evidence="6">
    <location>
        <begin position="35"/>
        <end position="332"/>
    </location>
</feature>
<gene>
    <name evidence="8" type="primary">LOC100069909</name>
</gene>
<dbReference type="InterPro" id="IPR013783">
    <property type="entry name" value="Ig-like_fold"/>
</dbReference>
<dbReference type="Gene3D" id="2.60.40.10">
    <property type="entry name" value="Immunoglobulins"/>
    <property type="match status" value="2"/>
</dbReference>
<dbReference type="PANTHER" id="PTHR44427">
    <property type="entry name" value="CARCINOEMBRYONIC ANTIGEN-RELATED CELL ADHESION MOLECULE 19"/>
    <property type="match status" value="1"/>
</dbReference>
<organism evidence="8 9">
    <name type="scientific">Equus caballus</name>
    <name type="common">Horse</name>
    <dbReference type="NCBI Taxonomy" id="9796"/>
    <lineage>
        <taxon>Eukaryota</taxon>
        <taxon>Metazoa</taxon>
        <taxon>Chordata</taxon>
        <taxon>Craniata</taxon>
        <taxon>Vertebrata</taxon>
        <taxon>Euteleostomi</taxon>
        <taxon>Mammalia</taxon>
        <taxon>Eutheria</taxon>
        <taxon>Laurasiatheria</taxon>
        <taxon>Perissodactyla</taxon>
        <taxon>Equidae</taxon>
        <taxon>Equus</taxon>
    </lineage>
</organism>
<keyword evidence="1 6" id="KW-0732">Signal</keyword>
<dbReference type="SMART" id="SM00408">
    <property type="entry name" value="IGc2"/>
    <property type="match status" value="1"/>
</dbReference>
<dbReference type="Ensembl" id="ENSECAT00000093470.1">
    <property type="protein sequence ID" value="ENSECAP00000087985.1"/>
    <property type="gene ID" value="ENSECAG00000019324.4"/>
</dbReference>
<dbReference type="PANTHER" id="PTHR44427:SF1">
    <property type="entry name" value="CARCINOEMBRYONIC ANTIGEN-RELATED CELL ADHESION MOLECULE 1"/>
    <property type="match status" value="1"/>
</dbReference>
<feature type="domain" description="Ig-like" evidence="7">
    <location>
        <begin position="147"/>
        <end position="232"/>
    </location>
</feature>
<dbReference type="InterPro" id="IPR013106">
    <property type="entry name" value="Ig_V-set"/>
</dbReference>
<proteinExistence type="inferred from homology"/>
<evidence type="ECO:0000256" key="2">
    <source>
        <dbReference type="ARBA" id="ARBA00023180"/>
    </source>
</evidence>
<keyword evidence="2" id="KW-0325">Glycoprotein</keyword>
<keyword evidence="3" id="KW-0393">Immunoglobulin domain</keyword>
<dbReference type="InterPro" id="IPR003599">
    <property type="entry name" value="Ig_sub"/>
</dbReference>
<evidence type="ECO:0000313" key="8">
    <source>
        <dbReference type="Ensembl" id="ENSECAP00000087985.1"/>
    </source>
</evidence>
<dbReference type="Pfam" id="PF07686">
    <property type="entry name" value="V-set"/>
    <property type="match status" value="1"/>
</dbReference>
<sequence length="332" mass="35877">MEPPSAPPHRGHIPCQGLLLAVSLSTFWNTLTTAQLTIESVPTNAAEGKDVLLLVHNLPGNLAAYGWYKGDRVDPDQQIALHVIERLEIIPGPLYSGRERMYPNGSLLLQKVTQEDTGYYTLQVINKNFHSEVGTGQLCIYKPVAQPSIQASNITVTEQKDVVVLTCLTNDTGISIQWFFYNQSLRLTERMKLSHENHTLTIDPITREDAGDYQCEVSNPVTSIKSDFITLAVSCRGSSSSSASPNIQDKQAPPWPGVGPTSGALPPHIPGPLSQPEENPGDQPGVHWVSGASVSGPGLTKVRGQHEPGLGCRATGLEIAVQEAVPVTPEEK</sequence>
<dbReference type="InterPro" id="IPR036179">
    <property type="entry name" value="Ig-like_dom_sf"/>
</dbReference>
<dbReference type="AlphaFoldDB" id="A0A9L0TLS4"/>
<dbReference type="GeneTree" id="ENSGT01100000263479"/>
<evidence type="ECO:0000256" key="4">
    <source>
        <dbReference type="ARBA" id="ARBA00038222"/>
    </source>
</evidence>
<dbReference type="SMART" id="SM00409">
    <property type="entry name" value="IG"/>
    <property type="match status" value="2"/>
</dbReference>
<evidence type="ECO:0000256" key="5">
    <source>
        <dbReference type="SAM" id="MobiDB-lite"/>
    </source>
</evidence>
<evidence type="ECO:0000256" key="6">
    <source>
        <dbReference type="SAM" id="SignalP"/>
    </source>
</evidence>
<feature type="region of interest" description="Disordered" evidence="5">
    <location>
        <begin position="238"/>
        <end position="307"/>
    </location>
</feature>
<evidence type="ECO:0000259" key="7">
    <source>
        <dbReference type="PROSITE" id="PS50835"/>
    </source>
</evidence>
<dbReference type="InterPro" id="IPR050831">
    <property type="entry name" value="CEA_cell_adhesion"/>
</dbReference>
<evidence type="ECO:0000313" key="9">
    <source>
        <dbReference type="Proteomes" id="UP000002281"/>
    </source>
</evidence>
<dbReference type="SUPFAM" id="SSF48726">
    <property type="entry name" value="Immunoglobulin"/>
    <property type="match status" value="2"/>
</dbReference>
<reference evidence="8" key="2">
    <citation type="submission" date="2025-08" db="UniProtKB">
        <authorList>
            <consortium name="Ensembl"/>
        </authorList>
    </citation>
    <scope>IDENTIFICATION</scope>
    <source>
        <strain evidence="8">Thoroughbred</strain>
    </source>
</reference>
<evidence type="ECO:0000256" key="3">
    <source>
        <dbReference type="ARBA" id="ARBA00023319"/>
    </source>
</evidence>
<dbReference type="CDD" id="cd05774">
    <property type="entry name" value="IgV_CEACAM_D1"/>
    <property type="match status" value="1"/>
</dbReference>
<keyword evidence="9" id="KW-1185">Reference proteome</keyword>
<dbReference type="CDD" id="cd05740">
    <property type="entry name" value="IgI_hCEACAM_2_4_6_like"/>
    <property type="match status" value="1"/>
</dbReference>